<protein>
    <recommendedName>
        <fullName evidence="6">C3H1-type domain-containing protein</fullName>
    </recommendedName>
</protein>
<evidence type="ECO:0000313" key="7">
    <source>
        <dbReference type="EMBL" id="EKF39154.1"/>
    </source>
</evidence>
<keyword evidence="5" id="KW-1133">Transmembrane helix</keyword>
<dbReference type="InterPro" id="IPR036855">
    <property type="entry name" value="Znf_CCCH_sf"/>
</dbReference>
<evidence type="ECO:0000256" key="2">
    <source>
        <dbReference type="ARBA" id="ARBA00022771"/>
    </source>
</evidence>
<dbReference type="InterPro" id="IPR000571">
    <property type="entry name" value="Znf_CCCH"/>
</dbReference>
<keyword evidence="1 4" id="KW-0479">Metal-binding</keyword>
<dbReference type="SMART" id="SM00356">
    <property type="entry name" value="ZnF_C3H1"/>
    <property type="match status" value="1"/>
</dbReference>
<feature type="domain" description="C3H1-type" evidence="6">
    <location>
        <begin position="282"/>
        <end position="309"/>
    </location>
</feature>
<keyword evidence="3 4" id="KW-0862">Zinc</keyword>
<dbReference type="PROSITE" id="PS50103">
    <property type="entry name" value="ZF_C3H1"/>
    <property type="match status" value="1"/>
</dbReference>
<dbReference type="Pfam" id="PF00642">
    <property type="entry name" value="zf-CCCH"/>
    <property type="match status" value="1"/>
</dbReference>
<dbReference type="Gene3D" id="3.80.10.10">
    <property type="entry name" value="Ribonuclease Inhibitor"/>
    <property type="match status" value="1"/>
</dbReference>
<evidence type="ECO:0000313" key="8">
    <source>
        <dbReference type="Proteomes" id="UP000007350"/>
    </source>
</evidence>
<dbReference type="AlphaFoldDB" id="K2NN19"/>
<keyword evidence="5" id="KW-0472">Membrane</keyword>
<dbReference type="GO" id="GO:0008270">
    <property type="term" value="F:zinc ion binding"/>
    <property type="evidence" value="ECO:0007669"/>
    <property type="project" value="UniProtKB-KW"/>
</dbReference>
<evidence type="ECO:0000256" key="3">
    <source>
        <dbReference type="ARBA" id="ARBA00022833"/>
    </source>
</evidence>
<keyword evidence="8" id="KW-1185">Reference proteome</keyword>
<dbReference type="InterPro" id="IPR032675">
    <property type="entry name" value="LRR_dom_sf"/>
</dbReference>
<accession>K2NN19</accession>
<dbReference type="OrthoDB" id="120976at2759"/>
<gene>
    <name evidence="7" type="ORF">MOQ_000624</name>
</gene>
<organism evidence="7 8">
    <name type="scientific">Trypanosoma cruzi marinkellei</name>
    <dbReference type="NCBI Taxonomy" id="85056"/>
    <lineage>
        <taxon>Eukaryota</taxon>
        <taxon>Discoba</taxon>
        <taxon>Euglenozoa</taxon>
        <taxon>Kinetoplastea</taxon>
        <taxon>Metakinetoplastina</taxon>
        <taxon>Trypanosomatida</taxon>
        <taxon>Trypanosomatidae</taxon>
        <taxon>Trypanosoma</taxon>
        <taxon>Schizotrypanum</taxon>
    </lineage>
</organism>
<dbReference type="Gene3D" id="3.30.1370.210">
    <property type="match status" value="1"/>
</dbReference>
<dbReference type="EMBL" id="AHKC01001615">
    <property type="protein sequence ID" value="EKF39154.1"/>
    <property type="molecule type" value="Genomic_DNA"/>
</dbReference>
<keyword evidence="2 4" id="KW-0863">Zinc-finger</keyword>
<feature type="transmembrane region" description="Helical" evidence="5">
    <location>
        <begin position="391"/>
        <end position="412"/>
    </location>
</feature>
<dbReference type="SUPFAM" id="SSF90229">
    <property type="entry name" value="CCCH zinc finger"/>
    <property type="match status" value="1"/>
</dbReference>
<dbReference type="Proteomes" id="UP000007350">
    <property type="component" value="Unassembled WGS sequence"/>
</dbReference>
<evidence type="ECO:0000256" key="5">
    <source>
        <dbReference type="SAM" id="Phobius"/>
    </source>
</evidence>
<evidence type="ECO:0000256" key="4">
    <source>
        <dbReference type="PROSITE-ProRule" id="PRU00723"/>
    </source>
</evidence>
<reference evidence="7 8" key="1">
    <citation type="journal article" date="2012" name="BMC Genomics">
        <title>Comparative genomic analysis of human infective Trypanosoma cruzi lineages with the bat-restricted subspecies T. cruzi marinkellei.</title>
        <authorList>
            <person name="Franzen O."/>
            <person name="Talavera-Lopez C."/>
            <person name="Ochaya S."/>
            <person name="Butler C.E."/>
            <person name="Messenger L.A."/>
            <person name="Lewis M.D."/>
            <person name="Llewellyn M.S."/>
            <person name="Marinkelle C.J."/>
            <person name="Tyler K.M."/>
            <person name="Miles M.A."/>
            <person name="Andersson B."/>
        </authorList>
    </citation>
    <scope>NUCLEOTIDE SEQUENCE [LARGE SCALE GENOMIC DNA]</scope>
    <source>
        <strain evidence="7 8">B7</strain>
    </source>
</reference>
<dbReference type="SUPFAM" id="SSF52047">
    <property type="entry name" value="RNI-like"/>
    <property type="match status" value="1"/>
</dbReference>
<evidence type="ECO:0000256" key="1">
    <source>
        <dbReference type="ARBA" id="ARBA00022723"/>
    </source>
</evidence>
<comment type="caution">
    <text evidence="7">The sequence shown here is derived from an EMBL/GenBank/DDBJ whole genome shotgun (WGS) entry which is preliminary data.</text>
</comment>
<keyword evidence="5" id="KW-0812">Transmembrane</keyword>
<evidence type="ECO:0000259" key="6">
    <source>
        <dbReference type="PROSITE" id="PS50103"/>
    </source>
</evidence>
<feature type="zinc finger region" description="C3H1-type" evidence="4">
    <location>
        <begin position="282"/>
        <end position="309"/>
    </location>
</feature>
<name>K2NN19_TRYCR</name>
<proteinExistence type="predicted"/>
<sequence length="414" mass="45760">MPIEVLASMWRNAECPAAEEGSVLLQTILPPAEGVARSKRKRKKNRRRVLYDQYLADSGSECSTGSSEGGGKFLNAYEFEEFEPGMDINILIQQTVQNVAQSVSLEDYDGLSQFGDYDLICFAAAVKHNSSILSLQIRYLDVSDVSLVPLCRALEGHPCIRALDLSGTRGGNATIKAVFRLVCTNPNILFVRLDDTMVASHDAGEIELATRYNALGCPDPTNNPFHLGLLRKIGDMEEEKQKYKEQLSAHSWLFSDHACGAANQVTKKTKKFLFAEKLAKSRIGADVCAQFMSGRCNYGSRCRYIHPDKTAALQNAIALSQYKISKELEGDVNSLRTCVTLISSGSKMRLQSRLRPAKFALKEHACARVVSEPKDVDSCSEVDDFSTPNVVWARAVWMFSFTVVVCSVVVAVNY</sequence>